<dbReference type="Proteomes" id="UP000617684">
    <property type="component" value="Segment"/>
</dbReference>
<organism evidence="1 2">
    <name type="scientific">Rhizobium phage RHph_N38</name>
    <dbReference type="NCBI Taxonomy" id="2509750"/>
    <lineage>
        <taxon>Viruses</taxon>
        <taxon>Duplodnaviria</taxon>
        <taxon>Heunggongvirae</taxon>
        <taxon>Uroviricota</taxon>
        <taxon>Caudoviricetes</taxon>
        <taxon>Schitoviridae</taxon>
        <taxon>Demetervirinae</taxon>
        <taxon>Cyamitesvirus</taxon>
        <taxon>Cyamitesvirus N38</taxon>
    </lineage>
</organism>
<evidence type="ECO:0000313" key="2">
    <source>
        <dbReference type="Proteomes" id="UP000617684"/>
    </source>
</evidence>
<evidence type="ECO:0000313" key="1">
    <source>
        <dbReference type="EMBL" id="QIG70481.1"/>
    </source>
</evidence>
<accession>A0A7S5R3K1</accession>
<protein>
    <submittedName>
        <fullName evidence="1">Uncharacterized protein</fullName>
    </submittedName>
</protein>
<proteinExistence type="predicted"/>
<keyword evidence="2" id="KW-1185">Reference proteome</keyword>
<gene>
    <name evidence="1" type="ORF">EVB89_018</name>
</gene>
<reference evidence="1" key="1">
    <citation type="submission" date="2020-01" db="EMBL/GenBank/DDBJ databases">
        <title>Patterns of diversity and host range of bacteriophage communities associated with bean-nodulatin bacteria.</title>
        <authorList>
            <person name="Vann Cauwenberghe J."/>
            <person name="Santamaria R.I."/>
            <person name="Bustos P."/>
            <person name="Juarez S."/>
            <person name="Gonzalez V."/>
        </authorList>
    </citation>
    <scope>NUCLEOTIDE SEQUENCE</scope>
</reference>
<dbReference type="Gene3D" id="3.40.50.450">
    <property type="match status" value="1"/>
</dbReference>
<name>A0A7S5R3K1_9CAUD</name>
<sequence length="189" mass="21625">MYRAYAGIGSRDTPKEVCEQMTNIAQVLDGLGWTLRSGGAKGADTAFADGASFAQYEEYIPWHKFSPERLGVEPIPLNQTRDIYDLAGFYWDKYPKEMSEFPRVEWTLLKDTTKLFMMRNVHQILGLDLHTPSKAVICWTPNGAMKGGTSFAMWIAMWHSIPIFNLANPDAYERMETFFDPEYWKSDAS</sequence>
<dbReference type="EMBL" id="MN988517">
    <property type="protein sequence ID" value="QIG70481.1"/>
    <property type="molecule type" value="Genomic_DNA"/>
</dbReference>
<dbReference type="SUPFAM" id="SSF102405">
    <property type="entry name" value="MCP/YpsA-like"/>
    <property type="match status" value="1"/>
</dbReference>